<gene>
    <name evidence="1" type="ORF">GL267_08750</name>
</gene>
<proteinExistence type="predicted"/>
<dbReference type="AlphaFoldDB" id="A0A845U771"/>
<protein>
    <submittedName>
        <fullName evidence="1">Uncharacterized protein</fullName>
    </submittedName>
</protein>
<reference evidence="1" key="1">
    <citation type="submission" date="2019-11" db="EMBL/GenBank/DDBJ databases">
        <title>Acidithiobacillus ferrianus sp. nov.: a facultatively anaerobic and extremely acidophilic chemolithoautotroph.</title>
        <authorList>
            <person name="Norris P.R."/>
            <person name="Falagan C."/>
            <person name="Moya-Beltran A."/>
            <person name="Castro M."/>
            <person name="Quatrini R."/>
            <person name="Johnson D.B."/>
        </authorList>
    </citation>
    <scope>NUCLEOTIDE SEQUENCE [LARGE SCALE GENOMIC DNA]</scope>
    <source>
        <strain evidence="1">MG</strain>
    </source>
</reference>
<name>A0A845U771_9PROT</name>
<comment type="caution">
    <text evidence="1">The sequence shown here is derived from an EMBL/GenBank/DDBJ whole genome shotgun (WGS) entry which is preliminary data.</text>
</comment>
<sequence>MITEGDGLTLIKSGKPHELRKRGNGEYERLLCQRCEQGLAPYDQYGVRFIRSELGLGFCSQKTSSTPRLEYFMGVDIVRLHYFFMSLLWRAIVSRRPFFSSVDLPDIEPTLRRHVEDMTFNRPLLTQDVFAFSLLRFSNYNNPFAMIKNPELFSDDGYLSCDIYVGPYKLTMQADNSILLKEKPIRRQSEAMFTTNTTIARIISIEDDSEYARIAEHIDAAQKMKRGS</sequence>
<dbReference type="EMBL" id="WNJL01000034">
    <property type="protein sequence ID" value="NDU42723.1"/>
    <property type="molecule type" value="Genomic_DNA"/>
</dbReference>
<dbReference type="RefSeq" id="WP_163097959.1">
    <property type="nucleotide sequence ID" value="NZ_CP127523.1"/>
</dbReference>
<evidence type="ECO:0000313" key="1">
    <source>
        <dbReference type="EMBL" id="NDU42723.1"/>
    </source>
</evidence>
<accession>A0A845U771</accession>
<organism evidence="1">
    <name type="scientific">Acidithiobacillus ferrianus</name>
    <dbReference type="NCBI Taxonomy" id="2678518"/>
    <lineage>
        <taxon>Bacteria</taxon>
        <taxon>Pseudomonadati</taxon>
        <taxon>Pseudomonadota</taxon>
        <taxon>Acidithiobacillia</taxon>
        <taxon>Acidithiobacillales</taxon>
        <taxon>Acidithiobacillaceae</taxon>
        <taxon>Acidithiobacillus</taxon>
    </lineage>
</organism>